<evidence type="ECO:0000256" key="1">
    <source>
        <dbReference type="SAM" id="MobiDB-lite"/>
    </source>
</evidence>
<dbReference type="AlphaFoldDB" id="A0A5B1CMC8"/>
<sequence>MCDSEHSSRKVVEKPTMRPDSPLKVATGYYPRQRRNYVTVATRTDFDVVCVDIQITSFGRDLHMPSCRLAGQEKCFALNKDLASIASTHDFFG</sequence>
<feature type="compositionally biased region" description="Basic and acidic residues" evidence="1">
    <location>
        <begin position="1"/>
        <end position="17"/>
    </location>
</feature>
<protein>
    <submittedName>
        <fullName evidence="2">Uncharacterized protein</fullName>
    </submittedName>
</protein>
<name>A0A5B1CMC8_9BACT</name>
<proteinExistence type="predicted"/>
<accession>A0A5B1CMC8</accession>
<organism evidence="2 3">
    <name type="scientific">Rubripirellula obstinata</name>
    <dbReference type="NCBI Taxonomy" id="406547"/>
    <lineage>
        <taxon>Bacteria</taxon>
        <taxon>Pseudomonadati</taxon>
        <taxon>Planctomycetota</taxon>
        <taxon>Planctomycetia</taxon>
        <taxon>Pirellulales</taxon>
        <taxon>Pirellulaceae</taxon>
        <taxon>Rubripirellula</taxon>
    </lineage>
</organism>
<gene>
    <name evidence="2" type="ORF">LF1_39790</name>
</gene>
<evidence type="ECO:0000313" key="2">
    <source>
        <dbReference type="EMBL" id="KAA1261431.1"/>
    </source>
</evidence>
<dbReference type="Proteomes" id="UP000322699">
    <property type="component" value="Unassembled WGS sequence"/>
</dbReference>
<feature type="region of interest" description="Disordered" evidence="1">
    <location>
        <begin position="1"/>
        <end position="25"/>
    </location>
</feature>
<keyword evidence="3" id="KW-1185">Reference proteome</keyword>
<evidence type="ECO:0000313" key="3">
    <source>
        <dbReference type="Proteomes" id="UP000322699"/>
    </source>
</evidence>
<comment type="caution">
    <text evidence="2">The sequence shown here is derived from an EMBL/GenBank/DDBJ whole genome shotgun (WGS) entry which is preliminary data.</text>
</comment>
<reference evidence="2 3" key="1">
    <citation type="submission" date="2019-08" db="EMBL/GenBank/DDBJ databases">
        <title>Deep-cultivation of Planctomycetes and their phenomic and genomic characterization uncovers novel biology.</title>
        <authorList>
            <person name="Wiegand S."/>
            <person name="Jogler M."/>
            <person name="Boedeker C."/>
            <person name="Pinto D."/>
            <person name="Vollmers J."/>
            <person name="Rivas-Marin E."/>
            <person name="Kohn T."/>
            <person name="Peeters S.H."/>
            <person name="Heuer A."/>
            <person name="Rast P."/>
            <person name="Oberbeckmann S."/>
            <person name="Bunk B."/>
            <person name="Jeske O."/>
            <person name="Meyerdierks A."/>
            <person name="Storesund J.E."/>
            <person name="Kallscheuer N."/>
            <person name="Luecker S."/>
            <person name="Lage O.M."/>
            <person name="Pohl T."/>
            <person name="Merkel B.J."/>
            <person name="Hornburger P."/>
            <person name="Mueller R.-W."/>
            <person name="Bruemmer F."/>
            <person name="Labrenz M."/>
            <person name="Spormann A.M."/>
            <person name="Op Den Camp H."/>
            <person name="Overmann J."/>
            <person name="Amann R."/>
            <person name="Jetten M.S.M."/>
            <person name="Mascher T."/>
            <person name="Medema M.H."/>
            <person name="Devos D.P."/>
            <person name="Kaster A.-K."/>
            <person name="Ovreas L."/>
            <person name="Rohde M."/>
            <person name="Galperin M.Y."/>
            <person name="Jogler C."/>
        </authorList>
    </citation>
    <scope>NUCLEOTIDE SEQUENCE [LARGE SCALE GENOMIC DNA]</scope>
    <source>
        <strain evidence="2 3">LF1</strain>
    </source>
</reference>
<dbReference type="EMBL" id="VRLW01000001">
    <property type="protein sequence ID" value="KAA1261431.1"/>
    <property type="molecule type" value="Genomic_DNA"/>
</dbReference>